<reference evidence="1" key="1">
    <citation type="journal article" date="2020" name="Nat. Commun.">
        <title>Large-scale genome sequencing of mycorrhizal fungi provides insights into the early evolution of symbiotic traits.</title>
        <authorList>
            <person name="Miyauchi S."/>
            <person name="Kiss E."/>
            <person name="Kuo A."/>
            <person name="Drula E."/>
            <person name="Kohler A."/>
            <person name="Sanchez-Garcia M."/>
            <person name="Morin E."/>
            <person name="Andreopoulos B."/>
            <person name="Barry K.W."/>
            <person name="Bonito G."/>
            <person name="Buee M."/>
            <person name="Carver A."/>
            <person name="Chen C."/>
            <person name="Cichocki N."/>
            <person name="Clum A."/>
            <person name="Culley D."/>
            <person name="Crous P.W."/>
            <person name="Fauchery L."/>
            <person name="Girlanda M."/>
            <person name="Hayes R.D."/>
            <person name="Keri Z."/>
            <person name="LaButti K."/>
            <person name="Lipzen A."/>
            <person name="Lombard V."/>
            <person name="Magnuson J."/>
            <person name="Maillard F."/>
            <person name="Murat C."/>
            <person name="Nolan M."/>
            <person name="Ohm R.A."/>
            <person name="Pangilinan J."/>
            <person name="Pereira M.F."/>
            <person name="Perotto S."/>
            <person name="Peter M."/>
            <person name="Pfister S."/>
            <person name="Riley R."/>
            <person name="Sitrit Y."/>
            <person name="Stielow J.B."/>
            <person name="Szollosi G."/>
            <person name="Zifcakova L."/>
            <person name="Stursova M."/>
            <person name="Spatafora J.W."/>
            <person name="Tedersoo L."/>
            <person name="Vaario L.M."/>
            <person name="Yamada A."/>
            <person name="Yan M."/>
            <person name="Wang P."/>
            <person name="Xu J."/>
            <person name="Bruns T."/>
            <person name="Baldrian P."/>
            <person name="Vilgalys R."/>
            <person name="Dunand C."/>
            <person name="Henrissat B."/>
            <person name="Grigoriev I.V."/>
            <person name="Hibbett D."/>
            <person name="Nagy L.G."/>
            <person name="Martin F.M."/>
        </authorList>
    </citation>
    <scope>NUCLEOTIDE SEQUENCE</scope>
    <source>
        <strain evidence="1">UP504</strain>
    </source>
</reference>
<proteinExistence type="predicted"/>
<name>A0A9P6ANJ0_9AGAM</name>
<gene>
    <name evidence="1" type="ORF">BS47DRAFT_1365593</name>
</gene>
<comment type="caution">
    <text evidence="1">The sequence shown here is derived from an EMBL/GenBank/DDBJ whole genome shotgun (WGS) entry which is preliminary data.</text>
</comment>
<keyword evidence="2" id="KW-1185">Reference proteome</keyword>
<evidence type="ECO:0000313" key="1">
    <source>
        <dbReference type="EMBL" id="KAF9508991.1"/>
    </source>
</evidence>
<sequence length="161" mass="18038">MKPQSNYALRVKYGACAPTQDLNLCVSSTPTTTYQVQRHTHFGSFSLCETQSRECTDNAPQNTGVHSHPRPRLLSAHNPYDDKMSTVPHTRFGGFSHSVKPPSKESVDKARAKYSATHLLQQIFSLCKTPVQRIHRQGLGEIQACMQPLKTLTLDYSQPIQ</sequence>
<dbReference type="AlphaFoldDB" id="A0A9P6ANJ0"/>
<dbReference type="Proteomes" id="UP000886523">
    <property type="component" value="Unassembled WGS sequence"/>
</dbReference>
<evidence type="ECO:0000313" key="2">
    <source>
        <dbReference type="Proteomes" id="UP000886523"/>
    </source>
</evidence>
<accession>A0A9P6ANJ0</accession>
<protein>
    <submittedName>
        <fullName evidence="1">Uncharacterized protein</fullName>
    </submittedName>
</protein>
<organism evidence="1 2">
    <name type="scientific">Hydnum rufescens UP504</name>
    <dbReference type="NCBI Taxonomy" id="1448309"/>
    <lineage>
        <taxon>Eukaryota</taxon>
        <taxon>Fungi</taxon>
        <taxon>Dikarya</taxon>
        <taxon>Basidiomycota</taxon>
        <taxon>Agaricomycotina</taxon>
        <taxon>Agaricomycetes</taxon>
        <taxon>Cantharellales</taxon>
        <taxon>Hydnaceae</taxon>
        <taxon>Hydnum</taxon>
    </lineage>
</organism>
<dbReference type="EMBL" id="MU129046">
    <property type="protein sequence ID" value="KAF9508991.1"/>
    <property type="molecule type" value="Genomic_DNA"/>
</dbReference>